<name>A0A2U2J495_9SPHN</name>
<evidence type="ECO:0000256" key="3">
    <source>
        <dbReference type="PROSITE-ProRule" id="PRU00284"/>
    </source>
</evidence>
<dbReference type="PROSITE" id="PS50111">
    <property type="entry name" value="CHEMOTAXIS_TRANSDUC_2"/>
    <property type="match status" value="1"/>
</dbReference>
<dbReference type="GO" id="GO:0007165">
    <property type="term" value="P:signal transduction"/>
    <property type="evidence" value="ECO:0007669"/>
    <property type="project" value="UniProtKB-KW"/>
</dbReference>
<dbReference type="SUPFAM" id="SSF58104">
    <property type="entry name" value="Methyl-accepting chemotaxis protein (MCP) signaling domain"/>
    <property type="match status" value="1"/>
</dbReference>
<sequence>MPRRIKALMDQLESEVGRFAAATERIAKQTNFLALNATIEAARSGEAGRGFAVVAQEVKALAGQARAASHDFRALVIDRLKTGSAIADSLVDDIEGSRLAEFASATVQTFARAVYSRSTDIRILATDEAIIAAIRDPENREKVSRAEDRLRAAMRFSPYYLNALFATRSGKVIGSADPRSALLGVDVGGEPQFAKVIESRSVDDWFTDAVWENPYSAGRQVLIFACGIRSLENDGQPAEGCLYLEYDWERNAAEQLQTQVAAADKEIRGATIRIMEHGGRIVASTAPGEFDKHYALPTDRAPRGTIPQSDRVIAYADANDRGGRNSLNLTCVVEHQIAGVADEMLAA</sequence>
<dbReference type="InterPro" id="IPR004089">
    <property type="entry name" value="MCPsignal_dom"/>
</dbReference>
<dbReference type="GO" id="GO:0006935">
    <property type="term" value="P:chemotaxis"/>
    <property type="evidence" value="ECO:0007669"/>
    <property type="project" value="InterPro"/>
</dbReference>
<dbReference type="RefSeq" id="WP_109271293.1">
    <property type="nucleotide sequence ID" value="NZ_QFFF01000001.1"/>
</dbReference>
<dbReference type="OrthoDB" id="5292010at2"/>
<reference evidence="5 6" key="1">
    <citation type="submission" date="2018-05" db="EMBL/GenBank/DDBJ databases">
        <title>Genome of Sphingosinicella humi QZX222.</title>
        <authorList>
            <person name="Qiao Z."/>
            <person name="Wang G."/>
        </authorList>
    </citation>
    <scope>NUCLEOTIDE SEQUENCE [LARGE SCALE GENOMIC DNA]</scope>
    <source>
        <strain evidence="5 6">QZX222</strain>
    </source>
</reference>
<keyword evidence="6" id="KW-1185">Reference proteome</keyword>
<dbReference type="PRINTS" id="PR00260">
    <property type="entry name" value="CHEMTRNSDUCR"/>
</dbReference>
<evidence type="ECO:0000256" key="1">
    <source>
        <dbReference type="ARBA" id="ARBA00023224"/>
    </source>
</evidence>
<dbReference type="Proteomes" id="UP000245916">
    <property type="component" value="Unassembled WGS sequence"/>
</dbReference>
<organism evidence="5 6">
    <name type="scientific">Allosphingosinicella humi</name>
    <dbReference type="NCBI Taxonomy" id="2068657"/>
    <lineage>
        <taxon>Bacteria</taxon>
        <taxon>Pseudomonadati</taxon>
        <taxon>Pseudomonadota</taxon>
        <taxon>Alphaproteobacteria</taxon>
        <taxon>Sphingomonadales</taxon>
        <taxon>Sphingomonadaceae</taxon>
        <taxon>Allosphingosinicella</taxon>
    </lineage>
</organism>
<dbReference type="Pfam" id="PF00015">
    <property type="entry name" value="MCPsignal"/>
    <property type="match status" value="1"/>
</dbReference>
<accession>A0A2U2J495</accession>
<dbReference type="GO" id="GO:0016020">
    <property type="term" value="C:membrane"/>
    <property type="evidence" value="ECO:0007669"/>
    <property type="project" value="InterPro"/>
</dbReference>
<comment type="similarity">
    <text evidence="2">Belongs to the methyl-accepting chemotaxis (MCP) protein family.</text>
</comment>
<comment type="caution">
    <text evidence="5">The sequence shown here is derived from an EMBL/GenBank/DDBJ whole genome shotgun (WGS) entry which is preliminary data.</text>
</comment>
<dbReference type="GO" id="GO:0004888">
    <property type="term" value="F:transmembrane signaling receptor activity"/>
    <property type="evidence" value="ECO:0007669"/>
    <property type="project" value="InterPro"/>
</dbReference>
<protein>
    <submittedName>
        <fullName evidence="5">Chemotaxis protein</fullName>
    </submittedName>
</protein>
<feature type="domain" description="Methyl-accepting transducer" evidence="4">
    <location>
        <begin position="14"/>
        <end position="76"/>
    </location>
</feature>
<evidence type="ECO:0000313" key="5">
    <source>
        <dbReference type="EMBL" id="PWG03155.1"/>
    </source>
</evidence>
<keyword evidence="1 3" id="KW-0807">Transducer</keyword>
<gene>
    <name evidence="5" type="ORF">DF286_09970</name>
</gene>
<dbReference type="InterPro" id="IPR004090">
    <property type="entry name" value="Chemotax_Me-accpt_rcpt"/>
</dbReference>
<proteinExistence type="inferred from homology"/>
<dbReference type="PANTHER" id="PTHR32089:SF112">
    <property type="entry name" value="LYSOZYME-LIKE PROTEIN-RELATED"/>
    <property type="match status" value="1"/>
</dbReference>
<dbReference type="PANTHER" id="PTHR32089">
    <property type="entry name" value="METHYL-ACCEPTING CHEMOTAXIS PROTEIN MCPB"/>
    <property type="match status" value="1"/>
</dbReference>
<evidence type="ECO:0000259" key="4">
    <source>
        <dbReference type="PROSITE" id="PS50111"/>
    </source>
</evidence>
<dbReference type="EMBL" id="QFFF01000001">
    <property type="protein sequence ID" value="PWG03155.1"/>
    <property type="molecule type" value="Genomic_DNA"/>
</dbReference>
<evidence type="ECO:0000313" key="6">
    <source>
        <dbReference type="Proteomes" id="UP000245916"/>
    </source>
</evidence>
<dbReference type="Gene3D" id="1.10.287.950">
    <property type="entry name" value="Methyl-accepting chemotaxis protein"/>
    <property type="match status" value="1"/>
</dbReference>
<dbReference type="AlphaFoldDB" id="A0A2U2J495"/>
<evidence type="ECO:0000256" key="2">
    <source>
        <dbReference type="ARBA" id="ARBA00029447"/>
    </source>
</evidence>